<gene>
    <name evidence="4" type="ORF">LPJ64_003203</name>
</gene>
<protein>
    <recommendedName>
        <fullName evidence="3">Carboxylesterase type B domain-containing protein</fullName>
    </recommendedName>
</protein>
<feature type="transmembrane region" description="Helical" evidence="2">
    <location>
        <begin position="12"/>
        <end position="42"/>
    </location>
</feature>
<dbReference type="AlphaFoldDB" id="A0A9W7XLA7"/>
<proteinExistence type="predicted"/>
<dbReference type="Gene3D" id="3.40.50.1820">
    <property type="entry name" value="alpha/beta hydrolase"/>
    <property type="match status" value="1"/>
</dbReference>
<feature type="domain" description="Carboxylesterase type B" evidence="3">
    <location>
        <begin position="209"/>
        <end position="251"/>
    </location>
</feature>
<name>A0A9W7XLA7_9FUNG</name>
<keyword evidence="2" id="KW-0472">Membrane</keyword>
<feature type="compositionally biased region" description="Low complexity" evidence="1">
    <location>
        <begin position="478"/>
        <end position="493"/>
    </location>
</feature>
<evidence type="ECO:0000313" key="4">
    <source>
        <dbReference type="EMBL" id="KAJ1645199.1"/>
    </source>
</evidence>
<keyword evidence="2" id="KW-0812">Transmembrane</keyword>
<dbReference type="InterPro" id="IPR029058">
    <property type="entry name" value="AB_hydrolase_fold"/>
</dbReference>
<keyword evidence="5" id="KW-1185">Reference proteome</keyword>
<evidence type="ECO:0000256" key="2">
    <source>
        <dbReference type="SAM" id="Phobius"/>
    </source>
</evidence>
<dbReference type="InterPro" id="IPR002018">
    <property type="entry name" value="CarbesteraseB"/>
</dbReference>
<sequence>MAKQLWRWSSLLSYALMAGAALVLLPFALPITVAVYAIVWMYTWTRDPRARTNLVRVLPLHPRRVYKCSRALWSGMLDGLGGPTIAIIFSYLAAKLSRSSRPQDTAVRDIKYGPQAKHRLDLFVPLETRKLKLKQQHRQQQSGLDSMEAASAEEEEERFPILIIFPGYRWSKTKRARMYRPMAQTLCGDGMFVVLPRVGGVDASLDDILCDFHLTVQWVFENAVNFGGDPKRVHLLGYGAGAHLCTMYSLVVPLKTWYAQADRMSPDAQLLSSRASDQCLRRWLCKIKRIPRPVAGLILVSGVFDIAGQRRYEAERCIEHLSATAKAFGGRRELEDAWSPAIIVRCLRRRSAYIPSELFAHSALLIHGKRDSTFVLAQSQRLFRELCDIDVPDVNMKIYANLRRVDPSIALLAPASALAQSLLEDIRASVSPLAPSSGNGISDSRNGGSPSGAAGGALDYPSAAASADKKNKKQQPESGDGTSNSNSSSSDNSPVSKAAAALNSAMHTATLSAAHNVSCTTMNMIGSRFGRDHSDMKPDYFSHQMLPPPALNNETSTVLSDCHRAANNNVLFLPETVSSGSRTSRDVVA</sequence>
<comment type="caution">
    <text evidence="4">The sequence shown here is derived from an EMBL/GenBank/DDBJ whole genome shotgun (WGS) entry which is preliminary data.</text>
</comment>
<evidence type="ECO:0000259" key="3">
    <source>
        <dbReference type="Pfam" id="PF00135"/>
    </source>
</evidence>
<dbReference type="Pfam" id="PF00135">
    <property type="entry name" value="COesterase"/>
    <property type="match status" value="1"/>
</dbReference>
<feature type="region of interest" description="Disordered" evidence="1">
    <location>
        <begin position="434"/>
        <end position="499"/>
    </location>
</feature>
<dbReference type="Proteomes" id="UP001145021">
    <property type="component" value="Unassembled WGS sequence"/>
</dbReference>
<organism evidence="4 5">
    <name type="scientific">Coemansia asiatica</name>
    <dbReference type="NCBI Taxonomy" id="1052880"/>
    <lineage>
        <taxon>Eukaryota</taxon>
        <taxon>Fungi</taxon>
        <taxon>Fungi incertae sedis</taxon>
        <taxon>Zoopagomycota</taxon>
        <taxon>Kickxellomycotina</taxon>
        <taxon>Kickxellomycetes</taxon>
        <taxon>Kickxellales</taxon>
        <taxon>Kickxellaceae</taxon>
        <taxon>Coemansia</taxon>
    </lineage>
</organism>
<reference evidence="4" key="1">
    <citation type="submission" date="2022-07" db="EMBL/GenBank/DDBJ databases">
        <title>Phylogenomic reconstructions and comparative analyses of Kickxellomycotina fungi.</title>
        <authorList>
            <person name="Reynolds N.K."/>
            <person name="Stajich J.E."/>
            <person name="Barry K."/>
            <person name="Grigoriev I.V."/>
            <person name="Crous P."/>
            <person name="Smith M.E."/>
        </authorList>
    </citation>
    <scope>NUCLEOTIDE SEQUENCE</scope>
    <source>
        <strain evidence="4">NBRC 105413</strain>
    </source>
</reference>
<evidence type="ECO:0000313" key="5">
    <source>
        <dbReference type="Proteomes" id="UP001145021"/>
    </source>
</evidence>
<dbReference type="EMBL" id="JANBOH010000119">
    <property type="protein sequence ID" value="KAJ1645199.1"/>
    <property type="molecule type" value="Genomic_DNA"/>
</dbReference>
<keyword evidence="2" id="KW-1133">Transmembrane helix</keyword>
<dbReference type="SUPFAM" id="SSF53474">
    <property type="entry name" value="alpha/beta-Hydrolases"/>
    <property type="match status" value="1"/>
</dbReference>
<feature type="transmembrane region" description="Helical" evidence="2">
    <location>
        <begin position="71"/>
        <end position="94"/>
    </location>
</feature>
<feature type="compositionally biased region" description="Polar residues" evidence="1">
    <location>
        <begin position="434"/>
        <end position="446"/>
    </location>
</feature>
<accession>A0A9W7XLA7</accession>
<evidence type="ECO:0000256" key="1">
    <source>
        <dbReference type="SAM" id="MobiDB-lite"/>
    </source>
</evidence>